<keyword evidence="7 14" id="KW-0963">Cytoplasm</keyword>
<evidence type="ECO:0000259" key="16">
    <source>
        <dbReference type="Pfam" id="PF00485"/>
    </source>
</evidence>
<comment type="pathway">
    <text evidence="3 14 15">Cofactor biosynthesis; coenzyme A biosynthesis; CoA from (R)-pantothenate: step 1/5.</text>
</comment>
<reference evidence="18" key="1">
    <citation type="submission" date="2016-10" db="EMBL/GenBank/DDBJ databases">
        <authorList>
            <person name="Varghese N."/>
        </authorList>
    </citation>
    <scope>NUCLEOTIDE SEQUENCE [LARGE SCALE GENOMIC DNA]</scope>
    <source>
        <strain evidence="18">DSM 24868</strain>
    </source>
</reference>
<dbReference type="HAMAP" id="MF_00215">
    <property type="entry name" value="Pantothen_kinase_1"/>
    <property type="match status" value="1"/>
</dbReference>
<dbReference type="Proteomes" id="UP000183315">
    <property type="component" value="Unassembled WGS sequence"/>
</dbReference>
<comment type="similarity">
    <text evidence="4 14 15">Belongs to the prokaryotic pantothenate kinase family.</text>
</comment>
<dbReference type="UniPathway" id="UPA00241">
    <property type="reaction ID" value="UER00352"/>
</dbReference>
<evidence type="ECO:0000256" key="5">
    <source>
        <dbReference type="ARBA" id="ARBA00012102"/>
    </source>
</evidence>
<dbReference type="PANTHER" id="PTHR10285">
    <property type="entry name" value="URIDINE KINASE"/>
    <property type="match status" value="1"/>
</dbReference>
<evidence type="ECO:0000256" key="11">
    <source>
        <dbReference type="ARBA" id="ARBA00022840"/>
    </source>
</evidence>
<evidence type="ECO:0000256" key="7">
    <source>
        <dbReference type="ARBA" id="ARBA00022490"/>
    </source>
</evidence>
<organism evidence="17 18">
    <name type="scientific">Demequina mangrovi</name>
    <dbReference type="NCBI Taxonomy" id="1043493"/>
    <lineage>
        <taxon>Bacteria</taxon>
        <taxon>Bacillati</taxon>
        <taxon>Actinomycetota</taxon>
        <taxon>Actinomycetes</taxon>
        <taxon>Micrococcales</taxon>
        <taxon>Demequinaceae</taxon>
        <taxon>Demequina</taxon>
    </lineage>
</organism>
<feature type="binding site" evidence="14">
    <location>
        <begin position="102"/>
        <end position="109"/>
    </location>
    <ligand>
        <name>ATP</name>
        <dbReference type="ChEBI" id="CHEBI:30616"/>
    </ligand>
</feature>
<evidence type="ECO:0000256" key="3">
    <source>
        <dbReference type="ARBA" id="ARBA00005225"/>
    </source>
</evidence>
<dbReference type="GO" id="GO:0005524">
    <property type="term" value="F:ATP binding"/>
    <property type="evidence" value="ECO:0007669"/>
    <property type="project" value="UniProtKB-UniRule"/>
</dbReference>
<evidence type="ECO:0000256" key="10">
    <source>
        <dbReference type="ARBA" id="ARBA00022777"/>
    </source>
</evidence>
<dbReference type="GO" id="GO:0015937">
    <property type="term" value="P:coenzyme A biosynthetic process"/>
    <property type="evidence" value="ECO:0007669"/>
    <property type="project" value="UniProtKB-UniRule"/>
</dbReference>
<gene>
    <name evidence="14" type="primary">coaA</name>
    <name evidence="17" type="ORF">SAMN05421637_1020</name>
</gene>
<dbReference type="EC" id="2.7.1.33" evidence="5 14"/>
<evidence type="ECO:0000256" key="6">
    <source>
        <dbReference type="ARBA" id="ARBA00015080"/>
    </source>
</evidence>
<keyword evidence="18" id="KW-1185">Reference proteome</keyword>
<keyword evidence="10 14" id="KW-0418">Kinase</keyword>
<dbReference type="NCBIfam" id="TIGR00554">
    <property type="entry name" value="panK_bact"/>
    <property type="match status" value="1"/>
</dbReference>
<accession>A0A1H6WR08</accession>
<dbReference type="STRING" id="1043493.SAMN05421637_1020"/>
<dbReference type="SUPFAM" id="SSF52540">
    <property type="entry name" value="P-loop containing nucleoside triphosphate hydrolases"/>
    <property type="match status" value="1"/>
</dbReference>
<dbReference type="CDD" id="cd02025">
    <property type="entry name" value="PanK"/>
    <property type="match status" value="1"/>
</dbReference>
<evidence type="ECO:0000313" key="18">
    <source>
        <dbReference type="Proteomes" id="UP000183315"/>
    </source>
</evidence>
<sequence length="324" mass="36002">MRHNGRVNEARRSDAGTPYVTLTRDEWAALADATPLPLTAEDVARVRGLGDPIDIDEVDRIYRPLSRLLDLYSGATGLLHGATSSFLGERASRTPFVIGVAGSVAVGKSTTARLLRELMARWPSSPHVELVTTDGFLYPNAVLAERDLMARKGFPESFDRRALRDFILKVKSGAPEVRAPVYSHQVYDIVPDQEVVVRQPDVLIIEGLNVLQTALTREPGASQLAVSDFFDVSIYVDAHPDDIRRWYIERFLALRESAFAKPDSYFHSYSTLTDDQARAVAGQVWDTVNAPNLARNIAPTRSRATIILSKGPDHRVESVRLRKL</sequence>
<protein>
    <recommendedName>
        <fullName evidence="6 14">Pantothenate kinase</fullName>
        <ecNumber evidence="5 14">2.7.1.33</ecNumber>
    </recommendedName>
    <alternativeName>
        <fullName evidence="13 14">Pantothenic acid kinase</fullName>
    </alternativeName>
</protein>
<dbReference type="Pfam" id="PF00485">
    <property type="entry name" value="PRK"/>
    <property type="match status" value="1"/>
</dbReference>
<name>A0A1H6WR08_9MICO</name>
<evidence type="ECO:0000256" key="9">
    <source>
        <dbReference type="ARBA" id="ARBA00022741"/>
    </source>
</evidence>
<evidence type="ECO:0000256" key="2">
    <source>
        <dbReference type="ARBA" id="ARBA00004496"/>
    </source>
</evidence>
<evidence type="ECO:0000256" key="15">
    <source>
        <dbReference type="RuleBase" id="RU003530"/>
    </source>
</evidence>
<dbReference type="PIRSF" id="PIRSF000545">
    <property type="entry name" value="Pantothenate_kin"/>
    <property type="match status" value="1"/>
</dbReference>
<evidence type="ECO:0000256" key="8">
    <source>
        <dbReference type="ARBA" id="ARBA00022679"/>
    </source>
</evidence>
<evidence type="ECO:0000256" key="4">
    <source>
        <dbReference type="ARBA" id="ARBA00006087"/>
    </source>
</evidence>
<evidence type="ECO:0000256" key="13">
    <source>
        <dbReference type="ARBA" id="ARBA00032866"/>
    </source>
</evidence>
<dbReference type="Gene3D" id="3.40.50.300">
    <property type="entry name" value="P-loop containing nucleotide triphosphate hydrolases"/>
    <property type="match status" value="1"/>
</dbReference>
<evidence type="ECO:0000256" key="14">
    <source>
        <dbReference type="HAMAP-Rule" id="MF_00215"/>
    </source>
</evidence>
<keyword evidence="8 14" id="KW-0808">Transferase</keyword>
<dbReference type="InterPro" id="IPR006083">
    <property type="entry name" value="PRK/URK"/>
</dbReference>
<feature type="domain" description="Phosphoribulokinase/uridine kinase" evidence="16">
    <location>
        <begin position="97"/>
        <end position="242"/>
    </location>
</feature>
<dbReference type="InterPro" id="IPR027417">
    <property type="entry name" value="P-loop_NTPase"/>
</dbReference>
<dbReference type="eggNOG" id="COG1072">
    <property type="taxonomic scope" value="Bacteria"/>
</dbReference>
<evidence type="ECO:0000256" key="12">
    <source>
        <dbReference type="ARBA" id="ARBA00022993"/>
    </source>
</evidence>
<comment type="subcellular location">
    <subcellularLocation>
        <location evidence="2 14 15">Cytoplasm</location>
    </subcellularLocation>
</comment>
<keyword evidence="11 14" id="KW-0067">ATP-binding</keyword>
<dbReference type="RefSeq" id="WP_042213106.1">
    <property type="nucleotide sequence ID" value="NZ_BBLU01000003.1"/>
</dbReference>
<keyword evidence="9 14" id="KW-0547">Nucleotide-binding</keyword>
<evidence type="ECO:0000313" key="17">
    <source>
        <dbReference type="EMBL" id="SEJ16697.1"/>
    </source>
</evidence>
<dbReference type="GO" id="GO:0005737">
    <property type="term" value="C:cytoplasm"/>
    <property type="evidence" value="ECO:0007669"/>
    <property type="project" value="UniProtKB-SubCell"/>
</dbReference>
<dbReference type="GO" id="GO:0004594">
    <property type="term" value="F:pantothenate kinase activity"/>
    <property type="evidence" value="ECO:0007669"/>
    <property type="project" value="UniProtKB-UniRule"/>
</dbReference>
<comment type="catalytic activity">
    <reaction evidence="1 14 15">
        <text>(R)-pantothenate + ATP = (R)-4'-phosphopantothenate + ADP + H(+)</text>
        <dbReference type="Rhea" id="RHEA:16373"/>
        <dbReference type="ChEBI" id="CHEBI:10986"/>
        <dbReference type="ChEBI" id="CHEBI:15378"/>
        <dbReference type="ChEBI" id="CHEBI:29032"/>
        <dbReference type="ChEBI" id="CHEBI:30616"/>
        <dbReference type="ChEBI" id="CHEBI:456216"/>
        <dbReference type="EC" id="2.7.1.33"/>
    </reaction>
</comment>
<dbReference type="EMBL" id="FNZI01000002">
    <property type="protein sequence ID" value="SEJ16697.1"/>
    <property type="molecule type" value="Genomic_DNA"/>
</dbReference>
<dbReference type="InterPro" id="IPR004566">
    <property type="entry name" value="PanK"/>
</dbReference>
<proteinExistence type="inferred from homology"/>
<dbReference type="OrthoDB" id="1550976at2"/>
<dbReference type="AlphaFoldDB" id="A0A1H6WR08"/>
<evidence type="ECO:0000256" key="1">
    <source>
        <dbReference type="ARBA" id="ARBA00001206"/>
    </source>
</evidence>
<keyword evidence="12 14" id="KW-0173">Coenzyme A biosynthesis</keyword>